<evidence type="ECO:0000259" key="4">
    <source>
        <dbReference type="Pfam" id="PF10531"/>
    </source>
</evidence>
<dbReference type="Pfam" id="PF10531">
    <property type="entry name" value="SLBB"/>
    <property type="match status" value="1"/>
</dbReference>
<keyword evidence="2" id="KW-1133">Transmembrane helix</keyword>
<evidence type="ECO:0000256" key="2">
    <source>
        <dbReference type="SAM" id="Phobius"/>
    </source>
</evidence>
<accession>A0ABT6R855</accession>
<organism evidence="5 6">
    <name type="scientific">Pinibacter soli</name>
    <dbReference type="NCBI Taxonomy" id="3044211"/>
    <lineage>
        <taxon>Bacteria</taxon>
        <taxon>Pseudomonadati</taxon>
        <taxon>Bacteroidota</taxon>
        <taxon>Chitinophagia</taxon>
        <taxon>Chitinophagales</taxon>
        <taxon>Chitinophagaceae</taxon>
        <taxon>Pinibacter</taxon>
    </lineage>
</organism>
<feature type="transmembrane region" description="Helical" evidence="2">
    <location>
        <begin position="235"/>
        <end position="256"/>
    </location>
</feature>
<protein>
    <submittedName>
        <fullName evidence="5">Polysaccharide biosynthesis/export family protein</fullName>
    </submittedName>
</protein>
<keyword evidence="1" id="KW-0732">Signal</keyword>
<dbReference type="PANTHER" id="PTHR33619:SF3">
    <property type="entry name" value="POLYSACCHARIDE EXPORT PROTEIN GFCE-RELATED"/>
    <property type="match status" value="1"/>
</dbReference>
<dbReference type="InterPro" id="IPR003715">
    <property type="entry name" value="Poly_export_N"/>
</dbReference>
<dbReference type="InterPro" id="IPR019554">
    <property type="entry name" value="Soluble_ligand-bd"/>
</dbReference>
<name>A0ABT6R855_9BACT</name>
<dbReference type="PANTHER" id="PTHR33619">
    <property type="entry name" value="POLYSACCHARIDE EXPORT PROTEIN GFCE-RELATED"/>
    <property type="match status" value="1"/>
</dbReference>
<dbReference type="Gene3D" id="3.30.1950.10">
    <property type="entry name" value="wza like domain"/>
    <property type="match status" value="1"/>
</dbReference>
<evidence type="ECO:0000256" key="1">
    <source>
        <dbReference type="ARBA" id="ARBA00022729"/>
    </source>
</evidence>
<dbReference type="Pfam" id="PF02563">
    <property type="entry name" value="Poly_export"/>
    <property type="match status" value="1"/>
</dbReference>
<dbReference type="Gene3D" id="3.10.560.10">
    <property type="entry name" value="Outer membrane lipoprotein wza domain like"/>
    <property type="match status" value="1"/>
</dbReference>
<dbReference type="PROSITE" id="PS51257">
    <property type="entry name" value="PROKAR_LIPOPROTEIN"/>
    <property type="match status" value="1"/>
</dbReference>
<evidence type="ECO:0000313" key="6">
    <source>
        <dbReference type="Proteomes" id="UP001226434"/>
    </source>
</evidence>
<reference evidence="5 6" key="1">
    <citation type="submission" date="2023-05" db="EMBL/GenBank/DDBJ databases">
        <title>Genome sequence of Pinibacter sp. MAH-24.</title>
        <authorList>
            <person name="Huq M.A."/>
        </authorList>
    </citation>
    <scope>NUCLEOTIDE SEQUENCE [LARGE SCALE GENOMIC DNA]</scope>
    <source>
        <strain evidence="5 6">MAH-24</strain>
    </source>
</reference>
<comment type="caution">
    <text evidence="5">The sequence shown here is derived from an EMBL/GenBank/DDBJ whole genome shotgun (WGS) entry which is preliminary data.</text>
</comment>
<evidence type="ECO:0000259" key="3">
    <source>
        <dbReference type="Pfam" id="PF02563"/>
    </source>
</evidence>
<dbReference type="InterPro" id="IPR049712">
    <property type="entry name" value="Poly_export"/>
</dbReference>
<keyword evidence="2" id="KW-0812">Transmembrane</keyword>
<dbReference type="EMBL" id="JASBRG010000001">
    <property type="protein sequence ID" value="MDI3318646.1"/>
    <property type="molecule type" value="Genomic_DNA"/>
</dbReference>
<feature type="domain" description="Soluble ligand binding" evidence="4">
    <location>
        <begin position="140"/>
        <end position="190"/>
    </location>
</feature>
<gene>
    <name evidence="5" type="ORF">QJ048_02620</name>
</gene>
<keyword evidence="2" id="KW-0472">Membrane</keyword>
<feature type="domain" description="Polysaccharide export protein N-terminal" evidence="3">
    <location>
        <begin position="45"/>
        <end position="134"/>
    </location>
</feature>
<evidence type="ECO:0000313" key="5">
    <source>
        <dbReference type="EMBL" id="MDI3318646.1"/>
    </source>
</evidence>
<proteinExistence type="predicted"/>
<dbReference type="RefSeq" id="WP_282332774.1">
    <property type="nucleotide sequence ID" value="NZ_JASBRG010000001.1"/>
</dbReference>
<dbReference type="Proteomes" id="UP001226434">
    <property type="component" value="Unassembled WGS sequence"/>
</dbReference>
<keyword evidence="6" id="KW-1185">Reference proteome</keyword>
<sequence>MRLLYTGLVALMVLILASCGNPKELRYFQGEFDTAKLAKLNYTEPLIQIGDILSITVFSDNIEASVPYNMSLPPTTSATSGQSNTMLGYEVDNNGNIQMAGLGTLKVSGLTIAQLQGLLDQKLEKLLSHPFYNIKFLNFKVTVLGDVNHPGTFTFPVQKVSIMDVLGMSGDLTIYGKRDNILIIREQDGKREFGRVNLKSPDIFKSDWFYLKQNDVVYVDMLDKKAIATDQTMRWIAISTAVLSTASIITTLIITIDNHK</sequence>